<protein>
    <recommendedName>
        <fullName evidence="5">DNA mismatch repair proteins mutS family domain-containing protein</fullName>
    </recommendedName>
</protein>
<dbReference type="Pfam" id="PF05192">
    <property type="entry name" value="MutS_III"/>
    <property type="match status" value="1"/>
</dbReference>
<dbReference type="SUPFAM" id="SSF48334">
    <property type="entry name" value="DNA repair protein MutS, domain III"/>
    <property type="match status" value="1"/>
</dbReference>
<dbReference type="InterPro" id="IPR007696">
    <property type="entry name" value="DNA_mismatch_repair_MutS_core"/>
</dbReference>
<dbReference type="InterPro" id="IPR027417">
    <property type="entry name" value="P-loop_NTPase"/>
</dbReference>
<dbReference type="GO" id="GO:0140664">
    <property type="term" value="F:ATP-dependent DNA damage sensor activity"/>
    <property type="evidence" value="ECO:0007669"/>
    <property type="project" value="InterPro"/>
</dbReference>
<proteinExistence type="inferred from homology"/>
<evidence type="ECO:0000256" key="3">
    <source>
        <dbReference type="ARBA" id="ARBA00022840"/>
    </source>
</evidence>
<dbReference type="InterPro" id="IPR000432">
    <property type="entry name" value="DNA_mismatch_repair_MutS_C"/>
</dbReference>
<evidence type="ECO:0000256" key="2">
    <source>
        <dbReference type="ARBA" id="ARBA00022741"/>
    </source>
</evidence>
<evidence type="ECO:0000313" key="7">
    <source>
        <dbReference type="Proteomes" id="UP000186720"/>
    </source>
</evidence>
<dbReference type="GO" id="GO:0030983">
    <property type="term" value="F:mismatched DNA binding"/>
    <property type="evidence" value="ECO:0007669"/>
    <property type="project" value="InterPro"/>
</dbReference>
<evidence type="ECO:0000256" key="4">
    <source>
        <dbReference type="ARBA" id="ARBA00023125"/>
    </source>
</evidence>
<dbReference type="OrthoDB" id="1097361at2"/>
<dbReference type="GO" id="GO:0005524">
    <property type="term" value="F:ATP binding"/>
    <property type="evidence" value="ECO:0007669"/>
    <property type="project" value="UniProtKB-KW"/>
</dbReference>
<dbReference type="STRING" id="1302689.RG47T_3115"/>
<dbReference type="RefSeq" id="WP_074490233.1">
    <property type="nucleotide sequence ID" value="NZ_FPAM01000006.1"/>
</dbReference>
<dbReference type="PANTHER" id="PTHR11361">
    <property type="entry name" value="DNA MISMATCH REPAIR PROTEIN MUTS FAMILY MEMBER"/>
    <property type="match status" value="1"/>
</dbReference>
<dbReference type="Proteomes" id="UP000186720">
    <property type="component" value="Unassembled WGS sequence"/>
</dbReference>
<name>A0A1Q6A0X1_9SPHI</name>
<dbReference type="InterPro" id="IPR045076">
    <property type="entry name" value="MutS"/>
</dbReference>
<gene>
    <name evidence="6" type="ORF">RG47T_3115</name>
</gene>
<evidence type="ECO:0000259" key="5">
    <source>
        <dbReference type="SMART" id="SM00534"/>
    </source>
</evidence>
<reference evidence="6 7" key="1">
    <citation type="submission" date="2016-11" db="EMBL/GenBank/DDBJ databases">
        <title>Whole Genome Sequencing of Mucilaginibacter polytrichastri RG4-7(T) isolated from the moss sample.</title>
        <authorList>
            <person name="Li Y."/>
        </authorList>
    </citation>
    <scope>NUCLEOTIDE SEQUENCE [LARGE SCALE GENOMIC DNA]</scope>
    <source>
        <strain evidence="6 7">RG4-7</strain>
    </source>
</reference>
<comment type="similarity">
    <text evidence="1">Belongs to the DNA mismatch repair MutS family.</text>
</comment>
<accession>A0A1Q6A0X1</accession>
<dbReference type="Gene3D" id="3.40.50.300">
    <property type="entry name" value="P-loop containing nucleotide triphosphate hydrolases"/>
    <property type="match status" value="1"/>
</dbReference>
<comment type="caution">
    <text evidence="6">The sequence shown here is derived from an EMBL/GenBank/DDBJ whole genome shotgun (WGS) entry which is preliminary data.</text>
</comment>
<dbReference type="EMBL" id="MPPL01000001">
    <property type="protein sequence ID" value="OKS87653.1"/>
    <property type="molecule type" value="Genomic_DNA"/>
</dbReference>
<dbReference type="PANTHER" id="PTHR11361:SF148">
    <property type="entry name" value="DNA MISMATCH REPAIR PROTEIN MSH6"/>
    <property type="match status" value="1"/>
</dbReference>
<sequence>MQFEIDNQTLKDLAIFQNGANQSIRALFDCAQTLKGQEKFNNIFNNPLTNPDEIQQRIDAFSYFQKTDIEFVIDRVACDFADFYLMQYGKPRAFPKMLNLLNRVTHVFYKESEYYVIQQGVRSILELLNKLSEFTNATNSGTLPKLLKDIHTSITQILDDKDFETVKQLTVKENLSALNITYADYLFRHLKRDSIKALLDIVYQLDVYTSVSLQGKRLGFSLPVINNGGKKILYIEGLFHPFIHNPVINDIEFDNARNICFVTGTNMAGKSTLLKAIGVSVYLSQLGFPVPAAYMETSTFKGLFTTINLSDDIQLGHSHFYSEVLRVKHVAQKLNESQDMLVIFDELFRGTNVKDAYDASLLIISAFSKLKNTFFVISTHIVEVAKDLVHTPNINFKYMETSFNNETPTYSYQLKDGITDERLGLWIVKNEGIVELIDKAMGNK</sequence>
<dbReference type="SUPFAM" id="SSF52540">
    <property type="entry name" value="P-loop containing nucleoside triphosphate hydrolases"/>
    <property type="match status" value="1"/>
</dbReference>
<dbReference type="Pfam" id="PF00488">
    <property type="entry name" value="MutS_V"/>
    <property type="match status" value="1"/>
</dbReference>
<evidence type="ECO:0000313" key="6">
    <source>
        <dbReference type="EMBL" id="OKS87653.1"/>
    </source>
</evidence>
<dbReference type="GO" id="GO:0006298">
    <property type="term" value="P:mismatch repair"/>
    <property type="evidence" value="ECO:0007669"/>
    <property type="project" value="InterPro"/>
</dbReference>
<keyword evidence="3" id="KW-0067">ATP-binding</keyword>
<keyword evidence="7" id="KW-1185">Reference proteome</keyword>
<keyword evidence="2" id="KW-0547">Nucleotide-binding</keyword>
<dbReference type="InterPro" id="IPR036187">
    <property type="entry name" value="DNA_mismatch_repair_MutS_sf"/>
</dbReference>
<dbReference type="SMART" id="SM00534">
    <property type="entry name" value="MUTSac"/>
    <property type="match status" value="1"/>
</dbReference>
<organism evidence="6 7">
    <name type="scientific">Mucilaginibacter polytrichastri</name>
    <dbReference type="NCBI Taxonomy" id="1302689"/>
    <lineage>
        <taxon>Bacteria</taxon>
        <taxon>Pseudomonadati</taxon>
        <taxon>Bacteroidota</taxon>
        <taxon>Sphingobacteriia</taxon>
        <taxon>Sphingobacteriales</taxon>
        <taxon>Sphingobacteriaceae</taxon>
        <taxon>Mucilaginibacter</taxon>
    </lineage>
</organism>
<feature type="domain" description="DNA mismatch repair proteins mutS family" evidence="5">
    <location>
        <begin position="257"/>
        <end position="442"/>
    </location>
</feature>
<keyword evidence="4" id="KW-0238">DNA-binding</keyword>
<dbReference type="AlphaFoldDB" id="A0A1Q6A0X1"/>
<dbReference type="Gene3D" id="1.10.1420.10">
    <property type="match status" value="1"/>
</dbReference>
<evidence type="ECO:0000256" key="1">
    <source>
        <dbReference type="ARBA" id="ARBA00006271"/>
    </source>
</evidence>